<name>A0A7J6PIF3_PEROL</name>
<keyword evidence="1" id="KW-0732">Signal</keyword>
<feature type="signal peptide" evidence="1">
    <location>
        <begin position="1"/>
        <end position="16"/>
    </location>
</feature>
<protein>
    <submittedName>
        <fullName evidence="2">Uncharacterized protein</fullName>
    </submittedName>
</protein>
<dbReference type="EMBL" id="JABANP010000016">
    <property type="protein sequence ID" value="KAF4695919.1"/>
    <property type="molecule type" value="Genomic_DNA"/>
</dbReference>
<organism evidence="2 3">
    <name type="scientific">Perkinsus olseni</name>
    <name type="common">Perkinsus atlanticus</name>
    <dbReference type="NCBI Taxonomy" id="32597"/>
    <lineage>
        <taxon>Eukaryota</taxon>
        <taxon>Sar</taxon>
        <taxon>Alveolata</taxon>
        <taxon>Perkinsozoa</taxon>
        <taxon>Perkinsea</taxon>
        <taxon>Perkinsida</taxon>
        <taxon>Perkinsidae</taxon>
        <taxon>Perkinsus</taxon>
    </lineage>
</organism>
<evidence type="ECO:0000313" key="3">
    <source>
        <dbReference type="Proteomes" id="UP000541610"/>
    </source>
</evidence>
<comment type="caution">
    <text evidence="2">The sequence shown here is derived from an EMBL/GenBank/DDBJ whole genome shotgun (WGS) entry which is preliminary data.</text>
</comment>
<dbReference type="Proteomes" id="UP000541610">
    <property type="component" value="Unassembled WGS sequence"/>
</dbReference>
<proteinExistence type="predicted"/>
<reference evidence="2 3" key="1">
    <citation type="submission" date="2020-04" db="EMBL/GenBank/DDBJ databases">
        <title>Perkinsus olseni comparative genomics.</title>
        <authorList>
            <person name="Bogema D.R."/>
        </authorList>
    </citation>
    <scope>NUCLEOTIDE SEQUENCE [LARGE SCALE GENOMIC DNA]</scope>
    <source>
        <strain evidence="2">00978-12</strain>
    </source>
</reference>
<dbReference type="OrthoDB" id="10268625at2759"/>
<evidence type="ECO:0000256" key="1">
    <source>
        <dbReference type="SAM" id="SignalP"/>
    </source>
</evidence>
<sequence>MKAFLSVIHLVALCNAAEDLRVSKTTNQSVHWKFLNAIQAAGPCCSSYLRPSGGCLYTKSTRQLSDCACGGGGAHLLDYPTDDNSNRYIVCSNGCNGVSCPAPPGGTSRCATVSMDGESYDYCFLRCSGDGDCINGGTCANVQGYKVCMYLAIPK</sequence>
<accession>A0A7J6PIF3</accession>
<evidence type="ECO:0000313" key="2">
    <source>
        <dbReference type="EMBL" id="KAF4695919.1"/>
    </source>
</evidence>
<feature type="chain" id="PRO_5029881731" evidence="1">
    <location>
        <begin position="17"/>
        <end position="155"/>
    </location>
</feature>
<gene>
    <name evidence="2" type="ORF">FOZ60_003083</name>
</gene>
<dbReference type="AlphaFoldDB" id="A0A7J6PIF3"/>